<evidence type="ECO:0000256" key="6">
    <source>
        <dbReference type="SAM" id="Phobius"/>
    </source>
</evidence>
<keyword evidence="5 6" id="KW-0472">Membrane</keyword>
<evidence type="ECO:0000256" key="2">
    <source>
        <dbReference type="ARBA" id="ARBA00022448"/>
    </source>
</evidence>
<keyword evidence="3 6" id="KW-0812">Transmembrane</keyword>
<dbReference type="InterPro" id="IPR011701">
    <property type="entry name" value="MFS"/>
</dbReference>
<feature type="transmembrane region" description="Helical" evidence="6">
    <location>
        <begin position="213"/>
        <end position="236"/>
    </location>
</feature>
<dbReference type="CDD" id="cd17489">
    <property type="entry name" value="MFS_YfcJ_like"/>
    <property type="match status" value="1"/>
</dbReference>
<evidence type="ECO:0000259" key="7">
    <source>
        <dbReference type="PROSITE" id="PS50850"/>
    </source>
</evidence>
<dbReference type="PANTHER" id="PTHR23531:SF2">
    <property type="entry name" value="PERMEASE"/>
    <property type="match status" value="1"/>
</dbReference>
<dbReference type="PANTHER" id="PTHR23531">
    <property type="entry name" value="QUINOLENE RESISTANCE PROTEIN NORA"/>
    <property type="match status" value="1"/>
</dbReference>
<comment type="caution">
    <text evidence="8">The sequence shown here is derived from an EMBL/GenBank/DDBJ whole genome shotgun (WGS) entry which is preliminary data.</text>
</comment>
<comment type="subcellular location">
    <subcellularLocation>
        <location evidence="1">Cell membrane</location>
        <topology evidence="1">Multi-pass membrane protein</topology>
    </subcellularLocation>
</comment>
<dbReference type="InterPro" id="IPR036259">
    <property type="entry name" value="MFS_trans_sf"/>
</dbReference>
<dbReference type="GO" id="GO:0005886">
    <property type="term" value="C:plasma membrane"/>
    <property type="evidence" value="ECO:0007669"/>
    <property type="project" value="UniProtKB-SubCell"/>
</dbReference>
<gene>
    <name evidence="8" type="ORF">AM506_11510</name>
</gene>
<organism evidence="8 9">
    <name type="scientific">Rossellomorea vietnamensis</name>
    <dbReference type="NCBI Taxonomy" id="218284"/>
    <lineage>
        <taxon>Bacteria</taxon>
        <taxon>Bacillati</taxon>
        <taxon>Bacillota</taxon>
        <taxon>Bacilli</taxon>
        <taxon>Bacillales</taxon>
        <taxon>Bacillaceae</taxon>
        <taxon>Rossellomorea</taxon>
    </lineage>
</organism>
<dbReference type="Gene3D" id="1.20.1250.20">
    <property type="entry name" value="MFS general substrate transporter like domains"/>
    <property type="match status" value="1"/>
</dbReference>
<dbReference type="AlphaFoldDB" id="A0A0P6W2G9"/>
<dbReference type="Proteomes" id="UP000050398">
    <property type="component" value="Unassembled WGS sequence"/>
</dbReference>
<feature type="transmembrane region" description="Helical" evidence="6">
    <location>
        <begin position="172"/>
        <end position="192"/>
    </location>
</feature>
<feature type="transmembrane region" description="Helical" evidence="6">
    <location>
        <begin position="300"/>
        <end position="318"/>
    </location>
</feature>
<dbReference type="SUPFAM" id="SSF103473">
    <property type="entry name" value="MFS general substrate transporter"/>
    <property type="match status" value="1"/>
</dbReference>
<dbReference type="EMBL" id="LIXZ01000007">
    <property type="protein sequence ID" value="KPL59560.1"/>
    <property type="molecule type" value="Genomic_DNA"/>
</dbReference>
<dbReference type="eggNOG" id="COG2814">
    <property type="taxonomic scope" value="Bacteria"/>
</dbReference>
<evidence type="ECO:0000256" key="4">
    <source>
        <dbReference type="ARBA" id="ARBA00022989"/>
    </source>
</evidence>
<dbReference type="Pfam" id="PF07690">
    <property type="entry name" value="MFS_1"/>
    <property type="match status" value="1"/>
</dbReference>
<feature type="transmembrane region" description="Helical" evidence="6">
    <location>
        <begin position="52"/>
        <end position="70"/>
    </location>
</feature>
<evidence type="ECO:0000313" key="8">
    <source>
        <dbReference type="EMBL" id="KPL59560.1"/>
    </source>
</evidence>
<feature type="transmembrane region" description="Helical" evidence="6">
    <location>
        <begin position="82"/>
        <end position="99"/>
    </location>
</feature>
<keyword evidence="4 6" id="KW-1133">Transmembrane helix</keyword>
<dbReference type="PATRIC" id="fig|218284.4.peg.4010"/>
<evidence type="ECO:0000256" key="1">
    <source>
        <dbReference type="ARBA" id="ARBA00004651"/>
    </source>
</evidence>
<accession>A0A0P6W2G9</accession>
<feature type="transmembrane region" description="Helical" evidence="6">
    <location>
        <begin position="242"/>
        <end position="262"/>
    </location>
</feature>
<evidence type="ECO:0000313" key="9">
    <source>
        <dbReference type="Proteomes" id="UP000050398"/>
    </source>
</evidence>
<name>A0A0P6W2G9_9BACI</name>
<dbReference type="InterPro" id="IPR020846">
    <property type="entry name" value="MFS_dom"/>
</dbReference>
<evidence type="ECO:0000256" key="5">
    <source>
        <dbReference type="ARBA" id="ARBA00023136"/>
    </source>
</evidence>
<dbReference type="InterPro" id="IPR052714">
    <property type="entry name" value="MFS_Exporter"/>
</dbReference>
<sequence>MIVEHSTKQNIWTRPFFMALLNNFFLFLVFYSLLTILPLYVLDELHGTEGQAGLATTVFLLSAIIVRPFSGKIIELLGKKKTLILSVLMFGISSFIYYWVNDFYFLMGLRFFHGIWFSVGSTVMVAIAADMIPANRKGEGLGYFAMSMNLAVVVGPFLSLALIQWIPYTTLFMGLALIIVIGFLCSFGIQVTEDDVVEQVVSRRLTLKDLIEVKAIPIALVGFLTSFAYSGIMSFISVYAKSIGLFESVSLFFVVFAAAMLLSRPYTGRLFDRSGPNAVIYPSLIIFAGGLILLSMTHSVIFLLISGTLIGLGYGALLPSFQTMSIQAAPKRRTGHATATFFIFYDLGIAVGSFALGLVSSQFGFSALYIICSGVVLVTVAAYKIVTKRRTKAVNQGEALEL</sequence>
<protein>
    <submittedName>
        <fullName evidence="8">MFS transporter</fullName>
    </submittedName>
</protein>
<feature type="transmembrane region" description="Helical" evidence="6">
    <location>
        <begin position="339"/>
        <end position="359"/>
    </location>
</feature>
<feature type="transmembrane region" description="Helical" evidence="6">
    <location>
        <begin position="365"/>
        <end position="386"/>
    </location>
</feature>
<keyword evidence="2" id="KW-0813">Transport</keyword>
<feature type="domain" description="Major facilitator superfamily (MFS) profile" evidence="7">
    <location>
        <begin position="16"/>
        <end position="390"/>
    </location>
</feature>
<dbReference type="PROSITE" id="PS50850">
    <property type="entry name" value="MFS"/>
    <property type="match status" value="1"/>
</dbReference>
<dbReference type="RefSeq" id="WP_060672628.1">
    <property type="nucleotide sequence ID" value="NZ_LIXZ01000007.1"/>
</dbReference>
<proteinExistence type="predicted"/>
<reference evidence="8 9" key="1">
    <citation type="submission" date="2015-08" db="EMBL/GenBank/DDBJ databases">
        <title>Draft Genome Sequence of Bacillus vietnamensis UCD-SED5.</title>
        <authorList>
            <person name="Lee R.D."/>
            <person name="Jospin G."/>
            <person name="Lang J.M."/>
            <person name="Coil D.A."/>
            <person name="Eisen J.A."/>
        </authorList>
    </citation>
    <scope>NUCLEOTIDE SEQUENCE [LARGE SCALE GENOMIC DNA]</scope>
    <source>
        <strain evidence="8 9">UCD-SED5</strain>
    </source>
</reference>
<feature type="transmembrane region" description="Helical" evidence="6">
    <location>
        <begin position="274"/>
        <end position="294"/>
    </location>
</feature>
<dbReference type="GO" id="GO:0022857">
    <property type="term" value="F:transmembrane transporter activity"/>
    <property type="evidence" value="ECO:0007669"/>
    <property type="project" value="InterPro"/>
</dbReference>
<feature type="transmembrane region" description="Helical" evidence="6">
    <location>
        <begin position="111"/>
        <end position="129"/>
    </location>
</feature>
<evidence type="ECO:0000256" key="3">
    <source>
        <dbReference type="ARBA" id="ARBA00022692"/>
    </source>
</evidence>
<feature type="transmembrane region" description="Helical" evidence="6">
    <location>
        <begin position="20"/>
        <end position="40"/>
    </location>
</feature>
<feature type="transmembrane region" description="Helical" evidence="6">
    <location>
        <begin position="141"/>
        <end position="166"/>
    </location>
</feature>